<feature type="transmembrane region" description="Helical" evidence="8">
    <location>
        <begin position="369"/>
        <end position="392"/>
    </location>
</feature>
<dbReference type="GO" id="GO:0055085">
    <property type="term" value="P:transmembrane transport"/>
    <property type="evidence" value="ECO:0007669"/>
    <property type="project" value="InterPro"/>
</dbReference>
<dbReference type="FunFam" id="1.20.1740.10:FF:000001">
    <property type="entry name" value="Amino acid permease"/>
    <property type="match status" value="1"/>
</dbReference>
<feature type="transmembrane region" description="Helical" evidence="8">
    <location>
        <begin position="136"/>
        <end position="157"/>
    </location>
</feature>
<evidence type="ECO:0000256" key="5">
    <source>
        <dbReference type="ARBA" id="ARBA00022970"/>
    </source>
</evidence>
<feature type="transmembrane region" description="Helical" evidence="8">
    <location>
        <begin position="289"/>
        <end position="310"/>
    </location>
</feature>
<dbReference type="InterPro" id="IPR004841">
    <property type="entry name" value="AA-permease/SLC12A_dom"/>
</dbReference>
<dbReference type="OrthoDB" id="5442866at2"/>
<dbReference type="Pfam" id="PF00324">
    <property type="entry name" value="AA_permease"/>
    <property type="match status" value="1"/>
</dbReference>
<feature type="transmembrane region" description="Helical" evidence="8">
    <location>
        <begin position="208"/>
        <end position="230"/>
    </location>
</feature>
<keyword evidence="11" id="KW-1185">Reference proteome</keyword>
<keyword evidence="4 8" id="KW-0812">Transmembrane</keyword>
<feature type="transmembrane region" description="Helical" evidence="8">
    <location>
        <begin position="55"/>
        <end position="74"/>
    </location>
</feature>
<dbReference type="PIRSF" id="PIRSF006060">
    <property type="entry name" value="AA_transporter"/>
    <property type="match status" value="1"/>
</dbReference>
<reference evidence="11" key="1">
    <citation type="submission" date="2017-01" db="EMBL/GenBank/DDBJ databases">
        <authorList>
            <person name="Varghese N."/>
            <person name="Submissions S."/>
        </authorList>
    </citation>
    <scope>NUCLEOTIDE SEQUENCE [LARGE SCALE GENOMIC DNA]</scope>
    <source>
        <strain evidence="11">ATCC 51758</strain>
    </source>
</reference>
<dbReference type="GO" id="GO:0006865">
    <property type="term" value="P:amino acid transport"/>
    <property type="evidence" value="ECO:0007669"/>
    <property type="project" value="UniProtKB-KW"/>
</dbReference>
<keyword evidence="7 8" id="KW-0472">Membrane</keyword>
<accession>A0A1N6YBW7</accession>
<name>A0A1N6YBW7_9RHOO</name>
<feature type="transmembrane region" description="Helical" evidence="8">
    <location>
        <begin position="169"/>
        <end position="188"/>
    </location>
</feature>
<keyword evidence="5" id="KW-0029">Amino-acid transport</keyword>
<dbReference type="RefSeq" id="WP_076602972.1">
    <property type="nucleotide sequence ID" value="NZ_FTMD01000010.1"/>
</dbReference>
<feature type="transmembrane region" description="Helical" evidence="8">
    <location>
        <begin position="439"/>
        <end position="458"/>
    </location>
</feature>
<dbReference type="EMBL" id="FTMD01000010">
    <property type="protein sequence ID" value="SIR12067.1"/>
    <property type="molecule type" value="Genomic_DNA"/>
</dbReference>
<feature type="domain" description="Amino acid permease/ SLC12A" evidence="9">
    <location>
        <begin position="27"/>
        <end position="462"/>
    </location>
</feature>
<evidence type="ECO:0000256" key="8">
    <source>
        <dbReference type="SAM" id="Phobius"/>
    </source>
</evidence>
<evidence type="ECO:0000256" key="1">
    <source>
        <dbReference type="ARBA" id="ARBA00004651"/>
    </source>
</evidence>
<keyword evidence="2" id="KW-0813">Transport</keyword>
<evidence type="ECO:0000256" key="2">
    <source>
        <dbReference type="ARBA" id="ARBA00022448"/>
    </source>
</evidence>
<feature type="transmembrane region" description="Helical" evidence="8">
    <location>
        <begin position="30"/>
        <end position="49"/>
    </location>
</feature>
<protein>
    <submittedName>
        <fullName evidence="10">D-serine/D-alanine/glycine:proton symporter, AAT family</fullName>
    </submittedName>
</protein>
<dbReference type="InterPro" id="IPR004840">
    <property type="entry name" value="Amino_acid_permease_CS"/>
</dbReference>
<dbReference type="Proteomes" id="UP000186819">
    <property type="component" value="Unassembled WGS sequence"/>
</dbReference>
<gene>
    <name evidence="10" type="ORF">SAMN05421829_11020</name>
</gene>
<evidence type="ECO:0000256" key="3">
    <source>
        <dbReference type="ARBA" id="ARBA00022475"/>
    </source>
</evidence>
<sequence>MTRISDMLDEEQRHEGKDLERGLKDRHIQLIAIGGAIGVGLFLGSAKAISKAGPALLLTYALAGLAVFFIMRALGELLIHRPVAGSFATYAEEYVSPWAGFVTGWTYWFTWVVTGMAELTAVGVYFHYWFPDIPQWIPALVTLVVLYGANLIAVKVFGEMEFWFAIIKVLTIVAMLVIGLVIIIFGVGDLGKTASFSNLWSHGGFAPMGMVGVVLTLQIACFAYTGVELIGVTAGEAQNPEKVLPHATNSVTYRILIFYIGALIVLMSLVPWNELNPNMSPFVTVFEKIGIPAAAGIINFVVITAAASSCNSGIFSTGRMLYTLAQFRQAPAALGKVSKSHVPAAAITLSALFMLVGVALNYVVPEEAFVYVTSIATVGAVWTWGIIVWSHLKYRQAVKQGVATAVFFRMPGAPFANWFVLAFLALVVVFLAMDAGTRVALYVAPVWFALLTAGYLISKSRAARANGMLATETSR</sequence>
<evidence type="ECO:0000256" key="4">
    <source>
        <dbReference type="ARBA" id="ARBA00022692"/>
    </source>
</evidence>
<evidence type="ECO:0000313" key="10">
    <source>
        <dbReference type="EMBL" id="SIR12067.1"/>
    </source>
</evidence>
<dbReference type="STRING" id="34027.SAMN05421829_11020"/>
<feature type="transmembrane region" description="Helical" evidence="8">
    <location>
        <begin position="413"/>
        <end position="433"/>
    </location>
</feature>
<organism evidence="10 11">
    <name type="scientific">Aromatoleum tolulyticum</name>
    <dbReference type="NCBI Taxonomy" id="34027"/>
    <lineage>
        <taxon>Bacteria</taxon>
        <taxon>Pseudomonadati</taxon>
        <taxon>Pseudomonadota</taxon>
        <taxon>Betaproteobacteria</taxon>
        <taxon>Rhodocyclales</taxon>
        <taxon>Rhodocyclaceae</taxon>
        <taxon>Aromatoleum</taxon>
    </lineage>
</organism>
<keyword evidence="6 8" id="KW-1133">Transmembrane helix</keyword>
<dbReference type="PANTHER" id="PTHR43495:SF2">
    <property type="entry name" value="D-SERINE_D-ALANINE_GLYCINE TRANSPORTER"/>
    <property type="match status" value="1"/>
</dbReference>
<dbReference type="PROSITE" id="PS00218">
    <property type="entry name" value="AMINO_ACID_PERMEASE_1"/>
    <property type="match status" value="1"/>
</dbReference>
<dbReference type="GO" id="GO:0005886">
    <property type="term" value="C:plasma membrane"/>
    <property type="evidence" value="ECO:0007669"/>
    <property type="project" value="UniProtKB-SubCell"/>
</dbReference>
<evidence type="ECO:0000313" key="11">
    <source>
        <dbReference type="Proteomes" id="UP000186819"/>
    </source>
</evidence>
<dbReference type="AlphaFoldDB" id="A0A1N6YBW7"/>
<feature type="transmembrane region" description="Helical" evidence="8">
    <location>
        <begin position="251"/>
        <end position="269"/>
    </location>
</feature>
<comment type="subcellular location">
    <subcellularLocation>
        <location evidence="1">Cell membrane</location>
        <topology evidence="1">Multi-pass membrane protein</topology>
    </subcellularLocation>
</comment>
<keyword evidence="3" id="KW-1003">Cell membrane</keyword>
<feature type="transmembrane region" description="Helical" evidence="8">
    <location>
        <begin position="344"/>
        <end position="363"/>
    </location>
</feature>
<evidence type="ECO:0000256" key="7">
    <source>
        <dbReference type="ARBA" id="ARBA00023136"/>
    </source>
</evidence>
<dbReference type="PANTHER" id="PTHR43495">
    <property type="entry name" value="GABA PERMEASE"/>
    <property type="match status" value="1"/>
</dbReference>
<dbReference type="Gene3D" id="1.20.1740.10">
    <property type="entry name" value="Amino acid/polyamine transporter I"/>
    <property type="match status" value="1"/>
</dbReference>
<proteinExistence type="predicted"/>
<evidence type="ECO:0000256" key="6">
    <source>
        <dbReference type="ARBA" id="ARBA00022989"/>
    </source>
</evidence>
<evidence type="ECO:0000259" key="9">
    <source>
        <dbReference type="Pfam" id="PF00324"/>
    </source>
</evidence>